<evidence type="ECO:0000313" key="5">
    <source>
        <dbReference type="EMBL" id="MBB4700864.1"/>
    </source>
</evidence>
<keyword evidence="2" id="KW-0677">Repeat</keyword>
<dbReference type="InterPro" id="IPR015943">
    <property type="entry name" value="WD40/YVTN_repeat-like_dom_sf"/>
</dbReference>
<dbReference type="PROSITE" id="PS00678">
    <property type="entry name" value="WD_REPEATS_1"/>
    <property type="match status" value="2"/>
</dbReference>
<dbReference type="RefSeq" id="WP_184879556.1">
    <property type="nucleotide sequence ID" value="NZ_BOOV01000017.1"/>
</dbReference>
<dbReference type="PROSITE" id="PS50294">
    <property type="entry name" value="WD_REPEATS_REGION"/>
    <property type="match status" value="3"/>
</dbReference>
<keyword evidence="1 3" id="KW-0853">WD repeat</keyword>
<protein>
    <submittedName>
        <fullName evidence="5">WD40 repeat protein</fullName>
    </submittedName>
</protein>
<dbReference type="AlphaFoldDB" id="A0A7W7D6H6"/>
<evidence type="ECO:0000256" key="2">
    <source>
        <dbReference type="ARBA" id="ARBA00022737"/>
    </source>
</evidence>
<accession>A0A7W7D6H6</accession>
<name>A0A7W7D6H6_9ACTN</name>
<dbReference type="EMBL" id="JACHND010000001">
    <property type="protein sequence ID" value="MBB4700864.1"/>
    <property type="molecule type" value="Genomic_DNA"/>
</dbReference>
<feature type="repeat" description="WD" evidence="3">
    <location>
        <begin position="351"/>
        <end position="391"/>
    </location>
</feature>
<dbReference type="InterPro" id="IPR036322">
    <property type="entry name" value="WD40_repeat_dom_sf"/>
</dbReference>
<sequence>MPDRTRASRILLALARPDDLPCAPPLPAPGPGPRCASFGVRLLMALARPDGGAPLLGHPTADDEPGDGRDNQPGDGTGREPVLLPRTARRGTAWRLPLAIATLATLAVAGGPGIGRSLGLWPGDRPAGPVLSPPYAAPPALSWDGSYLISDNGRMVKRWNVAVPRAPRVLRAGREHRSSIFLFPAGVATASVVSPDGAVLAAASPDRTVLLWNLRTQRPMGGPMSGRTGTIRMLAFSPDGGILAGADDEGAVSLWKVDTRALLAAVRTGHTGRIRSLVVAPDGTSFAMAGEDMAVRFWSTRQPGQVGQPLPGSAGTRSLAFSPDGSILAAGDDTTVRLWDTSLRRPRGRPLTGHASAVLSIAFSPDGGLLASADDEKILLWDMRSPSPLALSTLTR</sequence>
<dbReference type="CDD" id="cd00200">
    <property type="entry name" value="WD40"/>
    <property type="match status" value="1"/>
</dbReference>
<feature type="repeat" description="WD" evidence="3">
    <location>
        <begin position="267"/>
        <end position="308"/>
    </location>
</feature>
<evidence type="ECO:0000256" key="4">
    <source>
        <dbReference type="SAM" id="MobiDB-lite"/>
    </source>
</evidence>
<dbReference type="InterPro" id="IPR019775">
    <property type="entry name" value="WD40_repeat_CS"/>
</dbReference>
<dbReference type="InterPro" id="IPR050349">
    <property type="entry name" value="WD_LIS1/nudF_dynein_reg"/>
</dbReference>
<gene>
    <name evidence="5" type="ORF">BJ982_002408</name>
</gene>
<organism evidence="5 6">
    <name type="scientific">Sphaerisporangium siamense</name>
    <dbReference type="NCBI Taxonomy" id="795645"/>
    <lineage>
        <taxon>Bacteria</taxon>
        <taxon>Bacillati</taxon>
        <taxon>Actinomycetota</taxon>
        <taxon>Actinomycetes</taxon>
        <taxon>Streptosporangiales</taxon>
        <taxon>Streptosporangiaceae</taxon>
        <taxon>Sphaerisporangium</taxon>
    </lineage>
</organism>
<dbReference type="SUPFAM" id="SSF50978">
    <property type="entry name" value="WD40 repeat-like"/>
    <property type="match status" value="1"/>
</dbReference>
<evidence type="ECO:0000256" key="3">
    <source>
        <dbReference type="PROSITE-ProRule" id="PRU00221"/>
    </source>
</evidence>
<feature type="region of interest" description="Disordered" evidence="4">
    <location>
        <begin position="51"/>
        <end position="86"/>
    </location>
</feature>
<proteinExistence type="predicted"/>
<reference evidence="5 6" key="1">
    <citation type="submission" date="2020-08" db="EMBL/GenBank/DDBJ databases">
        <title>Sequencing the genomes of 1000 actinobacteria strains.</title>
        <authorList>
            <person name="Klenk H.-P."/>
        </authorList>
    </citation>
    <scope>NUCLEOTIDE SEQUENCE [LARGE SCALE GENOMIC DNA]</scope>
    <source>
        <strain evidence="5 6">DSM 45784</strain>
    </source>
</reference>
<keyword evidence="6" id="KW-1185">Reference proteome</keyword>
<dbReference type="InterPro" id="IPR020472">
    <property type="entry name" value="WD40_PAC1"/>
</dbReference>
<dbReference type="PROSITE" id="PS50082">
    <property type="entry name" value="WD_REPEATS_2"/>
    <property type="match status" value="5"/>
</dbReference>
<feature type="repeat" description="WD" evidence="3">
    <location>
        <begin position="224"/>
        <end position="265"/>
    </location>
</feature>
<dbReference type="SMART" id="SM00320">
    <property type="entry name" value="WD40"/>
    <property type="match status" value="5"/>
</dbReference>
<dbReference type="InterPro" id="IPR001680">
    <property type="entry name" value="WD40_rpt"/>
</dbReference>
<evidence type="ECO:0000313" key="6">
    <source>
        <dbReference type="Proteomes" id="UP000542210"/>
    </source>
</evidence>
<feature type="repeat" description="WD" evidence="3">
    <location>
        <begin position="318"/>
        <end position="340"/>
    </location>
</feature>
<dbReference type="PRINTS" id="PR00320">
    <property type="entry name" value="GPROTEINBRPT"/>
</dbReference>
<comment type="caution">
    <text evidence="5">The sequence shown here is derived from an EMBL/GenBank/DDBJ whole genome shotgun (WGS) entry which is preliminary data.</text>
</comment>
<feature type="repeat" description="WD" evidence="3">
    <location>
        <begin position="194"/>
        <end position="222"/>
    </location>
</feature>
<dbReference type="Gene3D" id="2.130.10.10">
    <property type="entry name" value="YVTN repeat-like/Quinoprotein amine dehydrogenase"/>
    <property type="match status" value="2"/>
</dbReference>
<dbReference type="Pfam" id="PF00400">
    <property type="entry name" value="WD40"/>
    <property type="match status" value="5"/>
</dbReference>
<evidence type="ECO:0000256" key="1">
    <source>
        <dbReference type="ARBA" id="ARBA00022574"/>
    </source>
</evidence>
<dbReference type="PANTHER" id="PTHR44129">
    <property type="entry name" value="WD REPEAT-CONTAINING PROTEIN POP1"/>
    <property type="match status" value="1"/>
</dbReference>
<dbReference type="Proteomes" id="UP000542210">
    <property type="component" value="Unassembled WGS sequence"/>
</dbReference>